<keyword evidence="1" id="KW-1185">Reference proteome</keyword>
<evidence type="ECO:0000313" key="1">
    <source>
        <dbReference type="Proteomes" id="UP000887565"/>
    </source>
</evidence>
<organism evidence="1 2">
    <name type="scientific">Romanomermis culicivorax</name>
    <name type="common">Nematode worm</name>
    <dbReference type="NCBI Taxonomy" id="13658"/>
    <lineage>
        <taxon>Eukaryota</taxon>
        <taxon>Metazoa</taxon>
        <taxon>Ecdysozoa</taxon>
        <taxon>Nematoda</taxon>
        <taxon>Enoplea</taxon>
        <taxon>Dorylaimia</taxon>
        <taxon>Mermithida</taxon>
        <taxon>Mermithoidea</taxon>
        <taxon>Mermithidae</taxon>
        <taxon>Romanomermis</taxon>
    </lineage>
</organism>
<dbReference type="Proteomes" id="UP000887565">
    <property type="component" value="Unplaced"/>
</dbReference>
<name>A0A915KMB0_ROMCU</name>
<sequence>MDIVCLSVSLYKAFIVNLLSKIAEHMILMFWNAGKMSLFNPYAYNKGVTFSVENRVFIVFQ</sequence>
<dbReference type="WBParaSite" id="nRc.2.0.1.t38926-RA">
    <property type="protein sequence ID" value="nRc.2.0.1.t38926-RA"/>
    <property type="gene ID" value="nRc.2.0.1.g38926"/>
</dbReference>
<evidence type="ECO:0000313" key="2">
    <source>
        <dbReference type="WBParaSite" id="nRc.2.0.1.t38926-RA"/>
    </source>
</evidence>
<protein>
    <submittedName>
        <fullName evidence="2">Uncharacterized protein</fullName>
    </submittedName>
</protein>
<dbReference type="AlphaFoldDB" id="A0A915KMB0"/>
<accession>A0A915KMB0</accession>
<proteinExistence type="predicted"/>
<reference evidence="2" key="1">
    <citation type="submission" date="2022-11" db="UniProtKB">
        <authorList>
            <consortium name="WormBaseParasite"/>
        </authorList>
    </citation>
    <scope>IDENTIFICATION</scope>
</reference>